<dbReference type="EMBL" id="JAGSPB010000002">
    <property type="protein sequence ID" value="MBV7266953.1"/>
    <property type="molecule type" value="Genomic_DNA"/>
</dbReference>
<reference evidence="3 4" key="1">
    <citation type="submission" date="2021-04" db="EMBL/GenBank/DDBJ databases">
        <authorList>
            <person name="Pira H."/>
            <person name="Risdian C."/>
            <person name="Wink J."/>
        </authorList>
    </citation>
    <scope>NUCLEOTIDE SEQUENCE [LARGE SCALE GENOMIC DNA]</scope>
    <source>
        <strain evidence="3 4">WH131</strain>
    </source>
</reference>
<dbReference type="Proteomes" id="UP000699975">
    <property type="component" value="Unassembled WGS sequence"/>
</dbReference>
<dbReference type="Pfam" id="PF12804">
    <property type="entry name" value="NTP_transf_3"/>
    <property type="match status" value="1"/>
</dbReference>
<accession>A0ABS6SPI5</accession>
<sequence>MTVRALVLAGSRPGVDLLAESENVPHKALIELVGETMLARVIAALKDSSVEEILVASNDPAVARAATELGATPVSAEDGPSATVLSTVRRFGAPLIVTTSDHGLLQGDWVDLLIRQTRHDYDMGIMLASCDLIKAELPHSKRTYLRFSDGNWSGCNLFFLKTDRAASAIELWSMVEKDRKKPWKIAARLGPGTLMSMLMGRLSVGTAIGRLGDQVDAKVGVVPAPSGLAAVDADTRLDLADMRSLLEQREALAV</sequence>
<organism evidence="3 4">
    <name type="scientific">Erythrobacter ani</name>
    <dbReference type="NCBI Taxonomy" id="2827235"/>
    <lineage>
        <taxon>Bacteria</taxon>
        <taxon>Pseudomonadati</taxon>
        <taxon>Pseudomonadota</taxon>
        <taxon>Alphaproteobacteria</taxon>
        <taxon>Sphingomonadales</taxon>
        <taxon>Erythrobacteraceae</taxon>
        <taxon>Erythrobacter/Porphyrobacter group</taxon>
        <taxon>Erythrobacter</taxon>
    </lineage>
</organism>
<keyword evidence="1" id="KW-0460">Magnesium</keyword>
<protein>
    <submittedName>
        <fullName evidence="3">Nucleotidyltransferase family protein</fullName>
    </submittedName>
</protein>
<evidence type="ECO:0000313" key="3">
    <source>
        <dbReference type="EMBL" id="MBV7266953.1"/>
    </source>
</evidence>
<proteinExistence type="predicted"/>
<comment type="caution">
    <text evidence="3">The sequence shown here is derived from an EMBL/GenBank/DDBJ whole genome shotgun (WGS) entry which is preliminary data.</text>
</comment>
<keyword evidence="4" id="KW-1185">Reference proteome</keyword>
<dbReference type="InterPro" id="IPR025877">
    <property type="entry name" value="MobA-like_NTP_Trfase"/>
</dbReference>
<evidence type="ECO:0000313" key="4">
    <source>
        <dbReference type="Proteomes" id="UP000699975"/>
    </source>
</evidence>
<evidence type="ECO:0000256" key="1">
    <source>
        <dbReference type="ARBA" id="ARBA00022842"/>
    </source>
</evidence>
<gene>
    <name evidence="3" type="ORF">KCG45_12240</name>
</gene>
<evidence type="ECO:0000259" key="2">
    <source>
        <dbReference type="Pfam" id="PF12804"/>
    </source>
</evidence>
<name>A0ABS6SPI5_9SPHN</name>
<feature type="domain" description="MobA-like NTP transferase" evidence="2">
    <location>
        <begin position="26"/>
        <end position="122"/>
    </location>
</feature>